<dbReference type="PROSITE" id="PS51522">
    <property type="entry name" value="ZF_NANOS"/>
    <property type="match status" value="1"/>
</dbReference>
<keyword evidence="7 8" id="KW-0694">RNA-binding</keyword>
<keyword evidence="3" id="KW-0479">Metal-binding</keyword>
<dbReference type="Proteomes" id="UP001303046">
    <property type="component" value="Unassembled WGS sequence"/>
</dbReference>
<evidence type="ECO:0000259" key="10">
    <source>
        <dbReference type="PROSITE" id="PS51522"/>
    </source>
</evidence>
<organism evidence="11 12">
    <name type="scientific">Necator americanus</name>
    <name type="common">Human hookworm</name>
    <dbReference type="NCBI Taxonomy" id="51031"/>
    <lineage>
        <taxon>Eukaryota</taxon>
        <taxon>Metazoa</taxon>
        <taxon>Ecdysozoa</taxon>
        <taxon>Nematoda</taxon>
        <taxon>Chromadorea</taxon>
        <taxon>Rhabditida</taxon>
        <taxon>Rhabditina</taxon>
        <taxon>Rhabditomorpha</taxon>
        <taxon>Strongyloidea</taxon>
        <taxon>Ancylostomatidae</taxon>
        <taxon>Bunostominae</taxon>
        <taxon>Necator</taxon>
    </lineage>
</organism>
<keyword evidence="2" id="KW-0963">Cytoplasm</keyword>
<comment type="similarity">
    <text evidence="8">Belongs to the nanos family.</text>
</comment>
<dbReference type="Pfam" id="PF05741">
    <property type="entry name" value="zf-nanos"/>
    <property type="match status" value="1"/>
</dbReference>
<gene>
    <name evidence="11" type="primary">Necator_chrI.g3672</name>
    <name evidence="11" type="ORF">RB195_007543</name>
</gene>
<feature type="compositionally biased region" description="Basic and acidic residues" evidence="9">
    <location>
        <begin position="1"/>
        <end position="10"/>
    </location>
</feature>
<proteinExistence type="inferred from homology"/>
<evidence type="ECO:0000256" key="3">
    <source>
        <dbReference type="ARBA" id="ARBA00022723"/>
    </source>
</evidence>
<comment type="subcellular location">
    <subcellularLocation>
        <location evidence="1">Cytoplasm</location>
    </subcellularLocation>
</comment>
<dbReference type="InterPro" id="IPR008705">
    <property type="entry name" value="Nanos/Xcar2"/>
</dbReference>
<keyword evidence="6 8" id="KW-0810">Translation regulation</keyword>
<dbReference type="Gene3D" id="4.10.60.30">
    <property type="entry name" value="Nanos, RNA-binding domain"/>
    <property type="match status" value="1"/>
</dbReference>
<feature type="compositionally biased region" description="Low complexity" evidence="9">
    <location>
        <begin position="162"/>
        <end position="187"/>
    </location>
</feature>
<dbReference type="InterPro" id="IPR024161">
    <property type="entry name" value="Znf_nanos-typ"/>
</dbReference>
<protein>
    <recommendedName>
        <fullName evidence="10">Nanos-type domain-containing protein</fullName>
    </recommendedName>
</protein>
<evidence type="ECO:0000256" key="5">
    <source>
        <dbReference type="ARBA" id="ARBA00022833"/>
    </source>
</evidence>
<evidence type="ECO:0000256" key="9">
    <source>
        <dbReference type="SAM" id="MobiDB-lite"/>
    </source>
</evidence>
<evidence type="ECO:0000256" key="2">
    <source>
        <dbReference type="ARBA" id="ARBA00022490"/>
    </source>
</evidence>
<dbReference type="InterPro" id="IPR038129">
    <property type="entry name" value="Nanos_sf"/>
</dbReference>
<feature type="region of interest" description="Disordered" evidence="9">
    <location>
        <begin position="162"/>
        <end position="191"/>
    </location>
</feature>
<evidence type="ECO:0000256" key="6">
    <source>
        <dbReference type="ARBA" id="ARBA00022845"/>
    </source>
</evidence>
<accession>A0ABR1BXW3</accession>
<feature type="domain" description="Nanos-type" evidence="10">
    <location>
        <begin position="217"/>
        <end position="284"/>
    </location>
</feature>
<feature type="region of interest" description="Disordered" evidence="9">
    <location>
        <begin position="35"/>
        <end position="58"/>
    </location>
</feature>
<feature type="region of interest" description="Disordered" evidence="9">
    <location>
        <begin position="1"/>
        <end position="23"/>
    </location>
</feature>
<evidence type="ECO:0000256" key="8">
    <source>
        <dbReference type="PROSITE-ProRule" id="PRU00855"/>
    </source>
</evidence>
<dbReference type="PANTHER" id="PTHR12887">
    <property type="entry name" value="NANOS PROTEIN"/>
    <property type="match status" value="1"/>
</dbReference>
<name>A0ABR1BXW3_NECAM</name>
<keyword evidence="12" id="KW-1185">Reference proteome</keyword>
<keyword evidence="4 8" id="KW-0863">Zinc-finger</keyword>
<keyword evidence="5" id="KW-0862">Zinc</keyword>
<evidence type="ECO:0000256" key="4">
    <source>
        <dbReference type="ARBA" id="ARBA00022771"/>
    </source>
</evidence>
<reference evidence="11 12" key="1">
    <citation type="submission" date="2023-08" db="EMBL/GenBank/DDBJ databases">
        <title>A Necator americanus chromosomal reference genome.</title>
        <authorList>
            <person name="Ilik V."/>
            <person name="Petrzelkova K.J."/>
            <person name="Pardy F."/>
            <person name="Fuh T."/>
            <person name="Niatou-Singa F.S."/>
            <person name="Gouil Q."/>
            <person name="Baker L."/>
            <person name="Ritchie M.E."/>
            <person name="Jex A.R."/>
            <person name="Gazzola D."/>
            <person name="Li H."/>
            <person name="Toshio Fujiwara R."/>
            <person name="Zhan B."/>
            <person name="Aroian R.V."/>
            <person name="Pafco B."/>
            <person name="Schwarz E.M."/>
        </authorList>
    </citation>
    <scope>NUCLEOTIDE SEQUENCE [LARGE SCALE GENOMIC DNA]</scope>
    <source>
        <strain evidence="11 12">Aroian</strain>
        <tissue evidence="11">Whole animal</tissue>
    </source>
</reference>
<comment type="caution">
    <text evidence="11">The sequence shown here is derived from an EMBL/GenBank/DDBJ whole genome shotgun (WGS) entry which is preliminary data.</text>
</comment>
<evidence type="ECO:0000313" key="11">
    <source>
        <dbReference type="EMBL" id="KAK6731143.1"/>
    </source>
</evidence>
<evidence type="ECO:0000313" key="12">
    <source>
        <dbReference type="Proteomes" id="UP001303046"/>
    </source>
</evidence>
<sequence length="299" mass="33385">MKKSEAEAGFRKNPGVRRKDTPPIREKIELCFIEKAERERPHPLSGYTPRESQQERKEQNGLFGVAPASSGIKNNFDFGIGELAEEFAALSALTPPLTPASLPNTSEINSDNGGNLATVGTEILGVAVPESVNASIPTLDGLLPAPLPSYMPMVNFSTVAGNRPTTNSNNNNNRMAPATSTSVSSSSNKPLLQSRPRVVRRFLYWCRVLERRRRHPMCRYCYERCVHMCLDSHQPIPGVHDRGMWHGHNMRERGMVTCPHLWSTTCPHCGATKQLAHTDDYCPLVRKSYTYPRLNNRGF</sequence>
<evidence type="ECO:0000256" key="1">
    <source>
        <dbReference type="ARBA" id="ARBA00004496"/>
    </source>
</evidence>
<dbReference type="EMBL" id="JAVFWL010000001">
    <property type="protein sequence ID" value="KAK6731143.1"/>
    <property type="molecule type" value="Genomic_DNA"/>
</dbReference>
<evidence type="ECO:0000256" key="7">
    <source>
        <dbReference type="ARBA" id="ARBA00022884"/>
    </source>
</evidence>